<protein>
    <recommendedName>
        <fullName evidence="4">Cation transporter</fullName>
    </recommendedName>
</protein>
<evidence type="ECO:0008006" key="4">
    <source>
        <dbReference type="Google" id="ProtNLM"/>
    </source>
</evidence>
<keyword evidence="1" id="KW-1133">Transmembrane helix</keyword>
<evidence type="ECO:0000313" key="2">
    <source>
        <dbReference type="EMBL" id="VZH85935.1"/>
    </source>
</evidence>
<reference evidence="2 3" key="1">
    <citation type="submission" date="2019-11" db="EMBL/GenBank/DDBJ databases">
        <authorList>
            <person name="Brisse S."/>
        </authorList>
    </citation>
    <scope>NUCLEOTIDE SEQUENCE [LARGE SCALE GENOMIC DNA]</scope>
    <source>
        <strain evidence="2">FRC0190</strain>
    </source>
</reference>
<keyword evidence="1" id="KW-0812">Transmembrane</keyword>
<feature type="transmembrane region" description="Helical" evidence="1">
    <location>
        <begin position="6"/>
        <end position="25"/>
    </location>
</feature>
<dbReference type="RefSeq" id="WP_174775778.1">
    <property type="nucleotide sequence ID" value="NZ_CP168248.1"/>
</dbReference>
<dbReference type="KEGG" id="crf:FRC0190_01867"/>
<dbReference type="AlphaFoldDB" id="A0A6I8MDT2"/>
<dbReference type="Proteomes" id="UP000423525">
    <property type="component" value="Chromosome"/>
</dbReference>
<organism evidence="2 3">
    <name type="scientific">Corynebacterium rouxii</name>
    <dbReference type="NCBI Taxonomy" id="2719119"/>
    <lineage>
        <taxon>Bacteria</taxon>
        <taxon>Bacillati</taxon>
        <taxon>Actinomycetota</taxon>
        <taxon>Actinomycetes</taxon>
        <taxon>Mycobacteriales</taxon>
        <taxon>Corynebacteriaceae</taxon>
        <taxon>Corynebacterium</taxon>
    </lineage>
</organism>
<name>A0A6I8MDT2_9CORY</name>
<evidence type="ECO:0000256" key="1">
    <source>
        <dbReference type="SAM" id="Phobius"/>
    </source>
</evidence>
<sequence length="89" mass="9313">MRGVAYAVAGNLLIMGAGVLTLVWLSPWPDIVVGIAIGAINVKAAAEVSEQARAEDPKLVLPPPLLHLKGKISSVYRPPKKSSTSISRG</sequence>
<gene>
    <name evidence="2" type="ORF">FRC0190_01867</name>
</gene>
<evidence type="ECO:0000313" key="3">
    <source>
        <dbReference type="Proteomes" id="UP000423525"/>
    </source>
</evidence>
<accession>A0A6I8MDT2</accession>
<dbReference type="EMBL" id="LR738855">
    <property type="protein sequence ID" value="VZH85935.1"/>
    <property type="molecule type" value="Genomic_DNA"/>
</dbReference>
<keyword evidence="1" id="KW-0472">Membrane</keyword>
<proteinExistence type="predicted"/>